<dbReference type="PROSITE" id="PS50005">
    <property type="entry name" value="TPR"/>
    <property type="match status" value="2"/>
</dbReference>
<name>A0AAV6VUL5_9ARAC</name>
<dbReference type="AlphaFoldDB" id="A0AAV6VUL5"/>
<evidence type="ECO:0000313" key="3">
    <source>
        <dbReference type="Proteomes" id="UP000827092"/>
    </source>
</evidence>
<gene>
    <name evidence="2" type="ORF">JTE90_028537</name>
</gene>
<keyword evidence="1" id="KW-0802">TPR repeat</keyword>
<keyword evidence="3" id="KW-1185">Reference proteome</keyword>
<dbReference type="EMBL" id="JAFNEN010000016">
    <property type="protein sequence ID" value="KAG8200355.1"/>
    <property type="molecule type" value="Genomic_DNA"/>
</dbReference>
<proteinExistence type="predicted"/>
<evidence type="ECO:0008006" key="4">
    <source>
        <dbReference type="Google" id="ProtNLM"/>
    </source>
</evidence>
<dbReference type="SMART" id="SM00028">
    <property type="entry name" value="TPR"/>
    <property type="match status" value="2"/>
</dbReference>
<feature type="repeat" description="TPR" evidence="1">
    <location>
        <begin position="36"/>
        <end position="69"/>
    </location>
</feature>
<dbReference type="InterPro" id="IPR019734">
    <property type="entry name" value="TPR_rpt"/>
</dbReference>
<comment type="caution">
    <text evidence="2">The sequence shown here is derived from an EMBL/GenBank/DDBJ whole genome shotgun (WGS) entry which is preliminary data.</text>
</comment>
<dbReference type="InterPro" id="IPR011990">
    <property type="entry name" value="TPR-like_helical_dom_sf"/>
</dbReference>
<dbReference type="PROSITE" id="PS50293">
    <property type="entry name" value="TPR_REGION"/>
    <property type="match status" value="2"/>
</dbReference>
<dbReference type="PANTHER" id="PTHR47059">
    <property type="entry name" value="TETRATRICOPEPTIDE REPEAT PROTEIN 32"/>
    <property type="match status" value="1"/>
</dbReference>
<feature type="repeat" description="TPR" evidence="1">
    <location>
        <begin position="70"/>
        <end position="103"/>
    </location>
</feature>
<sequence length="122" mass="13985">MLMADRKYDEAETLLSNLIAFLEKQESECETNTHLVQAYNSMGLILYKKVEFNKAISFYNKAIKASPTFGPSYYNRGLIYYRLGSFETAKQDIENAVRLEPKNPEFAFGLQEVINSLNSYSS</sequence>
<evidence type="ECO:0000313" key="2">
    <source>
        <dbReference type="EMBL" id="KAG8200355.1"/>
    </source>
</evidence>
<dbReference type="SUPFAM" id="SSF48452">
    <property type="entry name" value="TPR-like"/>
    <property type="match status" value="1"/>
</dbReference>
<dbReference type="PANTHER" id="PTHR47059:SF1">
    <property type="entry name" value="TETRATRICOPEPTIDE REPEAT PROTEIN 32"/>
    <property type="match status" value="1"/>
</dbReference>
<dbReference type="Proteomes" id="UP000827092">
    <property type="component" value="Unassembled WGS sequence"/>
</dbReference>
<dbReference type="Gene3D" id="1.25.40.10">
    <property type="entry name" value="Tetratricopeptide repeat domain"/>
    <property type="match status" value="1"/>
</dbReference>
<organism evidence="2 3">
    <name type="scientific">Oedothorax gibbosus</name>
    <dbReference type="NCBI Taxonomy" id="931172"/>
    <lineage>
        <taxon>Eukaryota</taxon>
        <taxon>Metazoa</taxon>
        <taxon>Ecdysozoa</taxon>
        <taxon>Arthropoda</taxon>
        <taxon>Chelicerata</taxon>
        <taxon>Arachnida</taxon>
        <taxon>Araneae</taxon>
        <taxon>Araneomorphae</taxon>
        <taxon>Entelegynae</taxon>
        <taxon>Araneoidea</taxon>
        <taxon>Linyphiidae</taxon>
        <taxon>Erigoninae</taxon>
        <taxon>Oedothorax</taxon>
    </lineage>
</organism>
<dbReference type="Pfam" id="PF00515">
    <property type="entry name" value="TPR_1"/>
    <property type="match status" value="2"/>
</dbReference>
<evidence type="ECO:0000256" key="1">
    <source>
        <dbReference type="PROSITE-ProRule" id="PRU00339"/>
    </source>
</evidence>
<protein>
    <recommendedName>
        <fullName evidence="4">Tetratricopeptide repeat protein</fullName>
    </recommendedName>
</protein>
<accession>A0AAV6VUL5</accession>
<reference evidence="2 3" key="1">
    <citation type="journal article" date="2022" name="Nat. Ecol. Evol.">
        <title>A masculinizing supergene underlies an exaggerated male reproductive morph in a spider.</title>
        <authorList>
            <person name="Hendrickx F."/>
            <person name="De Corte Z."/>
            <person name="Sonet G."/>
            <person name="Van Belleghem S.M."/>
            <person name="Kostlbacher S."/>
            <person name="Vangestel C."/>
        </authorList>
    </citation>
    <scope>NUCLEOTIDE SEQUENCE [LARGE SCALE GENOMIC DNA]</scope>
    <source>
        <strain evidence="2">W744_W776</strain>
    </source>
</reference>